<dbReference type="GO" id="GO:0003723">
    <property type="term" value="F:RNA binding"/>
    <property type="evidence" value="ECO:0007669"/>
    <property type="project" value="UniProtKB-KW"/>
</dbReference>
<dbReference type="GO" id="GO:0071038">
    <property type="term" value="P:TRAMP-dependent tRNA surveillance pathway"/>
    <property type="evidence" value="ECO:0007669"/>
    <property type="project" value="TreeGrafter"/>
</dbReference>
<keyword evidence="3" id="KW-0694">RNA-binding</keyword>
<dbReference type="GO" id="GO:0000176">
    <property type="term" value="C:nuclear exosome (RNase complex)"/>
    <property type="evidence" value="ECO:0007669"/>
    <property type="project" value="TreeGrafter"/>
</dbReference>
<dbReference type="PANTHER" id="PTHR21321:SF1">
    <property type="entry name" value="EXOSOME COMPLEX COMPONENT RRP40"/>
    <property type="match status" value="1"/>
</dbReference>
<dbReference type="InterPro" id="IPR012340">
    <property type="entry name" value="NA-bd_OB-fold"/>
</dbReference>
<dbReference type="FunFam" id="3.30.1370.10:FF:000038">
    <property type="entry name" value="exosome complex component RRP40"/>
    <property type="match status" value="1"/>
</dbReference>
<feature type="region of interest" description="Disordered" evidence="4">
    <location>
        <begin position="61"/>
        <end position="82"/>
    </location>
</feature>
<name>A0A7S0GK18_9STRA</name>
<reference evidence="6" key="1">
    <citation type="submission" date="2021-01" db="EMBL/GenBank/DDBJ databases">
        <authorList>
            <person name="Corre E."/>
            <person name="Pelletier E."/>
            <person name="Niang G."/>
            <person name="Scheremetjew M."/>
            <person name="Finn R."/>
            <person name="Kale V."/>
            <person name="Holt S."/>
            <person name="Cochrane G."/>
            <person name="Meng A."/>
            <person name="Brown T."/>
            <person name="Cohen L."/>
        </authorList>
    </citation>
    <scope>NUCLEOTIDE SEQUENCE</scope>
    <source>
        <strain evidence="6">CCAP1064/1</strain>
    </source>
</reference>
<feature type="compositionally biased region" description="Low complexity" evidence="4">
    <location>
        <begin position="69"/>
        <end position="82"/>
    </location>
</feature>
<dbReference type="CDD" id="cd22526">
    <property type="entry name" value="KH-I_Rrp40"/>
    <property type="match status" value="1"/>
</dbReference>
<gene>
    <name evidence="6" type="ORF">PINE0816_LOCUS18344</name>
</gene>
<dbReference type="InterPro" id="IPR036612">
    <property type="entry name" value="KH_dom_type_1_sf"/>
</dbReference>
<dbReference type="InterPro" id="IPR004088">
    <property type="entry name" value="KH_dom_type_1"/>
</dbReference>
<dbReference type="GO" id="GO:0071051">
    <property type="term" value="P:poly(A)-dependent snoRNA 3'-end processing"/>
    <property type="evidence" value="ECO:0007669"/>
    <property type="project" value="TreeGrafter"/>
</dbReference>
<dbReference type="GO" id="GO:0000177">
    <property type="term" value="C:cytoplasmic exosome (RNase complex)"/>
    <property type="evidence" value="ECO:0007669"/>
    <property type="project" value="TreeGrafter"/>
</dbReference>
<evidence type="ECO:0000256" key="2">
    <source>
        <dbReference type="ARBA" id="ARBA00022835"/>
    </source>
</evidence>
<evidence type="ECO:0000256" key="1">
    <source>
        <dbReference type="ARBA" id="ARBA00004123"/>
    </source>
</evidence>
<dbReference type="InterPro" id="IPR026699">
    <property type="entry name" value="Exosome_RNA_bind1/RRP40/RRP4"/>
</dbReference>
<accession>A0A7S0GK18</accession>
<dbReference type="EMBL" id="HBEL01039471">
    <property type="protein sequence ID" value="CAD8422188.1"/>
    <property type="molecule type" value="Transcribed_RNA"/>
</dbReference>
<evidence type="ECO:0000313" key="6">
    <source>
        <dbReference type="EMBL" id="CAD8422188.1"/>
    </source>
</evidence>
<dbReference type="GO" id="GO:0071034">
    <property type="term" value="P:CUT catabolic process"/>
    <property type="evidence" value="ECO:0007669"/>
    <property type="project" value="TreeGrafter"/>
</dbReference>
<dbReference type="Pfam" id="PF21262">
    <property type="entry name" value="RRP40_S1"/>
    <property type="match status" value="1"/>
</dbReference>
<dbReference type="Gene3D" id="2.40.50.140">
    <property type="entry name" value="Nucleic acid-binding proteins"/>
    <property type="match status" value="1"/>
</dbReference>
<dbReference type="PANTHER" id="PTHR21321">
    <property type="entry name" value="PNAS-3 RELATED"/>
    <property type="match status" value="1"/>
</dbReference>
<evidence type="ECO:0000256" key="4">
    <source>
        <dbReference type="SAM" id="MobiDB-lite"/>
    </source>
</evidence>
<dbReference type="GO" id="GO:0071035">
    <property type="term" value="P:nuclear polyadenylation-dependent rRNA catabolic process"/>
    <property type="evidence" value="ECO:0007669"/>
    <property type="project" value="TreeGrafter"/>
</dbReference>
<dbReference type="SUPFAM" id="SSF50249">
    <property type="entry name" value="Nucleic acid-binding proteins"/>
    <property type="match status" value="1"/>
</dbReference>
<comment type="subcellular location">
    <subcellularLocation>
        <location evidence="1">Nucleus</location>
    </subcellularLocation>
</comment>
<dbReference type="GO" id="GO:0000467">
    <property type="term" value="P:exonucleolytic trimming to generate mature 3'-end of 5.8S rRNA from tricistronic rRNA transcript (SSU-rRNA, 5.8S rRNA, LSU-rRNA)"/>
    <property type="evidence" value="ECO:0007669"/>
    <property type="project" value="TreeGrafter"/>
</dbReference>
<feature type="domain" description="K Homology" evidence="5">
    <location>
        <begin position="217"/>
        <end position="267"/>
    </location>
</feature>
<sequence>MATAVFQPRTVLPGDDVTEIILSSTNTSNHASKTKTKKPKLGVGLSITTCEPNDSAAATPAPFFLNDGTTNTTKPPTKPTLTTTSDKFKITVTRAGNLIQRSNASNVTYAIQSNSRRYIPTVNDTVIAIVEDRAGGDHYRVNMLGPHPAMLCNTSFEGATKRNRPMLHPGSLVYARVTLAERYCDPEVSCMGGAGTGGGSRKDWMTDEGTFGELKGGTVIRISLGLARQLLHPQNVVLEALGGYGEGMPFEIAVGVNGMLWVHSSRPEHTVLICNAVKNSEILTSDQIRGMVASLVQTVSMNSKDD</sequence>
<evidence type="ECO:0000259" key="5">
    <source>
        <dbReference type="Pfam" id="PF15985"/>
    </source>
</evidence>
<keyword evidence="2" id="KW-0271">Exosome</keyword>
<dbReference type="GO" id="GO:0034475">
    <property type="term" value="P:U4 snRNA 3'-end processing"/>
    <property type="evidence" value="ECO:0007669"/>
    <property type="project" value="TreeGrafter"/>
</dbReference>
<dbReference type="InterPro" id="IPR049469">
    <property type="entry name" value="RRP40_KH-I"/>
</dbReference>
<dbReference type="Pfam" id="PF15985">
    <property type="entry name" value="KH_6"/>
    <property type="match status" value="1"/>
</dbReference>
<dbReference type="Gene3D" id="3.30.1370.10">
    <property type="entry name" value="K Homology domain, type 1"/>
    <property type="match status" value="1"/>
</dbReference>
<protein>
    <recommendedName>
        <fullName evidence="5">K Homology domain-containing protein</fullName>
    </recommendedName>
</protein>
<organism evidence="6">
    <name type="scientific">Proboscia inermis</name>
    <dbReference type="NCBI Taxonomy" id="420281"/>
    <lineage>
        <taxon>Eukaryota</taxon>
        <taxon>Sar</taxon>
        <taxon>Stramenopiles</taxon>
        <taxon>Ochrophyta</taxon>
        <taxon>Bacillariophyta</taxon>
        <taxon>Coscinodiscophyceae</taxon>
        <taxon>Rhizosoleniophycidae</taxon>
        <taxon>Rhizosoleniales</taxon>
        <taxon>Rhizosoleniaceae</taxon>
        <taxon>Proboscia</taxon>
    </lineage>
</organism>
<dbReference type="SUPFAM" id="SSF54791">
    <property type="entry name" value="Eukaryotic type KH-domain (KH-domain type I)"/>
    <property type="match status" value="1"/>
</dbReference>
<evidence type="ECO:0000256" key="3">
    <source>
        <dbReference type="ARBA" id="ARBA00022884"/>
    </source>
</evidence>
<dbReference type="AlphaFoldDB" id="A0A7S0GK18"/>
<proteinExistence type="predicted"/>